<evidence type="ECO:0000256" key="2">
    <source>
        <dbReference type="ARBA" id="ARBA00000909"/>
    </source>
</evidence>
<dbReference type="EMBL" id="JBHUNP010000001">
    <property type="protein sequence ID" value="MFD2649836.1"/>
    <property type="molecule type" value="Genomic_DNA"/>
</dbReference>
<dbReference type="RefSeq" id="WP_386835491.1">
    <property type="nucleotide sequence ID" value="NZ_JBHUNP010000001.1"/>
</dbReference>
<dbReference type="Gene3D" id="3.40.50.10260">
    <property type="entry name" value="YjeF N-terminal domain"/>
    <property type="match status" value="1"/>
</dbReference>
<comment type="cofactor">
    <cofactor evidence="17">
        <name>Mg(2+)</name>
        <dbReference type="ChEBI" id="CHEBI:18420"/>
    </cofactor>
</comment>
<dbReference type="InterPro" id="IPR000631">
    <property type="entry name" value="CARKD"/>
</dbReference>
<keyword evidence="5 18" id="KW-0479">Metal-binding</keyword>
<evidence type="ECO:0000313" key="22">
    <source>
        <dbReference type="EMBL" id="MFD2649836.1"/>
    </source>
</evidence>
<comment type="function">
    <text evidence="17">Catalyzes the dehydration of the S-form of NAD(P)HX at the expense of ADP, which is converted to AMP. Together with NAD(P)HX epimerase, which catalyzes the epimerization of the S- and R-forms, the enzyme allows the repair of both epimers of NAD(P)HX, a damaged form of NAD(P)H that is a result of enzymatic or heat-dependent hydration.</text>
</comment>
<dbReference type="Proteomes" id="UP001597521">
    <property type="component" value="Unassembled WGS sequence"/>
</dbReference>
<evidence type="ECO:0000256" key="18">
    <source>
        <dbReference type="HAMAP-Rule" id="MF_01966"/>
    </source>
</evidence>
<dbReference type="InterPro" id="IPR004443">
    <property type="entry name" value="YjeF_N_dom"/>
</dbReference>
<feature type="binding site" evidence="18">
    <location>
        <position position="155"/>
    </location>
    <ligand>
        <name>(6S)-NADPHX</name>
        <dbReference type="ChEBI" id="CHEBI:64076"/>
    </ligand>
</feature>
<dbReference type="EC" id="4.2.1.136" evidence="19"/>
<evidence type="ECO:0000256" key="13">
    <source>
        <dbReference type="ARBA" id="ARBA00023268"/>
    </source>
</evidence>
<dbReference type="PANTHER" id="PTHR12592:SF0">
    <property type="entry name" value="ATP-DEPENDENT (S)-NAD(P)H-HYDRATE DEHYDRATASE"/>
    <property type="match status" value="1"/>
</dbReference>
<keyword evidence="13" id="KW-0511">Multifunctional enzyme</keyword>
<keyword evidence="12 17" id="KW-0456">Lyase</keyword>
<dbReference type="InterPro" id="IPR030677">
    <property type="entry name" value="Nnr"/>
</dbReference>
<dbReference type="PROSITE" id="PS51385">
    <property type="entry name" value="YJEF_N"/>
    <property type="match status" value="1"/>
</dbReference>
<feature type="domain" description="YjeF N-terminal" evidence="21">
    <location>
        <begin position="15"/>
        <end position="212"/>
    </location>
</feature>
<feature type="binding site" evidence="17">
    <location>
        <position position="372"/>
    </location>
    <ligand>
        <name>(6S)-NADPHX</name>
        <dbReference type="ChEBI" id="CHEBI:64076"/>
    </ligand>
</feature>
<evidence type="ECO:0000256" key="5">
    <source>
        <dbReference type="ARBA" id="ARBA00022723"/>
    </source>
</evidence>
<dbReference type="CDD" id="cd01171">
    <property type="entry name" value="YXKO-related"/>
    <property type="match status" value="1"/>
</dbReference>
<dbReference type="Pfam" id="PF03853">
    <property type="entry name" value="YjeF_N"/>
    <property type="match status" value="1"/>
</dbReference>
<comment type="subunit">
    <text evidence="17">Homotetramer.</text>
</comment>
<comment type="catalytic activity">
    <reaction evidence="2 18 19">
        <text>(6R)-NADPHX = (6S)-NADPHX</text>
        <dbReference type="Rhea" id="RHEA:32227"/>
        <dbReference type="ChEBI" id="CHEBI:64076"/>
        <dbReference type="ChEBI" id="CHEBI:64077"/>
        <dbReference type="EC" id="5.1.99.6"/>
    </reaction>
</comment>
<comment type="cofactor">
    <cofactor evidence="18 19">
        <name>K(+)</name>
        <dbReference type="ChEBI" id="CHEBI:29103"/>
    </cofactor>
    <text evidence="18 19">Binds 1 potassium ion per subunit.</text>
</comment>
<evidence type="ECO:0000256" key="4">
    <source>
        <dbReference type="ARBA" id="ARBA00009524"/>
    </source>
</evidence>
<comment type="catalytic activity">
    <reaction evidence="1 18 19">
        <text>(6R)-NADHX = (6S)-NADHX</text>
        <dbReference type="Rhea" id="RHEA:32215"/>
        <dbReference type="ChEBI" id="CHEBI:64074"/>
        <dbReference type="ChEBI" id="CHEBI:64075"/>
        <dbReference type="EC" id="5.1.99.6"/>
    </reaction>
</comment>
<keyword evidence="9 18" id="KW-0630">Potassium</keyword>
<comment type="catalytic activity">
    <reaction evidence="16 17 19">
        <text>(6S)-NADPHX + ADP = AMP + phosphate + NADPH + H(+)</text>
        <dbReference type="Rhea" id="RHEA:32235"/>
        <dbReference type="ChEBI" id="CHEBI:15378"/>
        <dbReference type="ChEBI" id="CHEBI:43474"/>
        <dbReference type="ChEBI" id="CHEBI:57783"/>
        <dbReference type="ChEBI" id="CHEBI:64076"/>
        <dbReference type="ChEBI" id="CHEBI:456215"/>
        <dbReference type="ChEBI" id="CHEBI:456216"/>
        <dbReference type="EC" id="4.2.1.136"/>
    </reaction>
</comment>
<dbReference type="NCBIfam" id="TIGR00197">
    <property type="entry name" value="yjeF_nterm"/>
    <property type="match status" value="1"/>
</dbReference>
<evidence type="ECO:0000256" key="3">
    <source>
        <dbReference type="ARBA" id="ARBA00006001"/>
    </source>
</evidence>
<dbReference type="HAMAP" id="MF_01965">
    <property type="entry name" value="NADHX_dehydratase"/>
    <property type="match status" value="1"/>
</dbReference>
<keyword evidence="10 17" id="KW-0520">NAD</keyword>
<evidence type="ECO:0000256" key="1">
    <source>
        <dbReference type="ARBA" id="ARBA00000013"/>
    </source>
</evidence>
<dbReference type="HAMAP" id="MF_01966">
    <property type="entry name" value="NADHX_epimerase"/>
    <property type="match status" value="1"/>
</dbReference>
<dbReference type="Pfam" id="PF01256">
    <property type="entry name" value="Carb_kinase"/>
    <property type="match status" value="1"/>
</dbReference>
<comment type="similarity">
    <text evidence="4 19">In the C-terminal section; belongs to the NnrD/CARKD family.</text>
</comment>
<feature type="binding site" evidence="17">
    <location>
        <position position="318"/>
    </location>
    <ligand>
        <name>(6S)-NADPHX</name>
        <dbReference type="ChEBI" id="CHEBI:64076"/>
    </ligand>
</feature>
<evidence type="ECO:0000256" key="14">
    <source>
        <dbReference type="ARBA" id="ARBA00025153"/>
    </source>
</evidence>
<evidence type="ECO:0000256" key="6">
    <source>
        <dbReference type="ARBA" id="ARBA00022741"/>
    </source>
</evidence>
<dbReference type="NCBIfam" id="TIGR00196">
    <property type="entry name" value="yjeF_cterm"/>
    <property type="match status" value="1"/>
</dbReference>
<dbReference type="InterPro" id="IPR029056">
    <property type="entry name" value="Ribokinase-like"/>
</dbReference>
<feature type="binding site" evidence="18">
    <location>
        <begin position="61"/>
        <end position="65"/>
    </location>
    <ligand>
        <name>(6S)-NADPHX</name>
        <dbReference type="ChEBI" id="CHEBI:64076"/>
    </ligand>
</feature>
<evidence type="ECO:0000256" key="10">
    <source>
        <dbReference type="ARBA" id="ARBA00023027"/>
    </source>
</evidence>
<name>A0ABW5QQR4_9HYPH</name>
<feature type="binding site" evidence="17">
    <location>
        <begin position="405"/>
        <end position="409"/>
    </location>
    <ligand>
        <name>AMP</name>
        <dbReference type="ChEBI" id="CHEBI:456215"/>
    </ligand>
</feature>
<keyword evidence="7 17" id="KW-0067">ATP-binding</keyword>
<dbReference type="InterPro" id="IPR017953">
    <property type="entry name" value="Carbohydrate_kinase_pred_CS"/>
</dbReference>
<dbReference type="InterPro" id="IPR036652">
    <property type="entry name" value="YjeF_N_dom_sf"/>
</dbReference>
<feature type="binding site" evidence="18">
    <location>
        <begin position="126"/>
        <end position="132"/>
    </location>
    <ligand>
        <name>(6S)-NADPHX</name>
        <dbReference type="ChEBI" id="CHEBI:64076"/>
    </ligand>
</feature>
<evidence type="ECO:0000256" key="9">
    <source>
        <dbReference type="ARBA" id="ARBA00022958"/>
    </source>
</evidence>
<organism evidence="22 23">
    <name type="scientific">Devosia albogilva</name>
    <dbReference type="NCBI Taxonomy" id="429726"/>
    <lineage>
        <taxon>Bacteria</taxon>
        <taxon>Pseudomonadati</taxon>
        <taxon>Pseudomonadota</taxon>
        <taxon>Alphaproteobacteria</taxon>
        <taxon>Hyphomicrobiales</taxon>
        <taxon>Devosiaceae</taxon>
        <taxon>Devosia</taxon>
    </lineage>
</organism>
<evidence type="ECO:0000256" key="16">
    <source>
        <dbReference type="ARBA" id="ARBA00049209"/>
    </source>
</evidence>
<dbReference type="EC" id="5.1.99.6" evidence="19"/>
<keyword evidence="11 18" id="KW-0413">Isomerase</keyword>
<feature type="binding site" evidence="17">
    <location>
        <position position="434"/>
    </location>
    <ligand>
        <name>AMP</name>
        <dbReference type="ChEBI" id="CHEBI:456215"/>
    </ligand>
</feature>
<keyword evidence="23" id="KW-1185">Reference proteome</keyword>
<evidence type="ECO:0000256" key="11">
    <source>
        <dbReference type="ARBA" id="ARBA00023235"/>
    </source>
</evidence>
<feature type="binding site" evidence="17">
    <location>
        <position position="255"/>
    </location>
    <ligand>
        <name>(6S)-NADPHX</name>
        <dbReference type="ChEBI" id="CHEBI:64076"/>
    </ligand>
</feature>
<keyword evidence="6 17" id="KW-0547">Nucleotide-binding</keyword>
<evidence type="ECO:0000256" key="7">
    <source>
        <dbReference type="ARBA" id="ARBA00022840"/>
    </source>
</evidence>
<dbReference type="SUPFAM" id="SSF64153">
    <property type="entry name" value="YjeF N-terminal domain-like"/>
    <property type="match status" value="1"/>
</dbReference>
<evidence type="ECO:0000256" key="19">
    <source>
        <dbReference type="PIRNR" id="PIRNR017184"/>
    </source>
</evidence>
<feature type="binding site" evidence="18">
    <location>
        <position position="158"/>
    </location>
    <ligand>
        <name>K(+)</name>
        <dbReference type="ChEBI" id="CHEBI:29103"/>
    </ligand>
</feature>
<evidence type="ECO:0000313" key="23">
    <source>
        <dbReference type="Proteomes" id="UP001597521"/>
    </source>
</evidence>
<comment type="function">
    <text evidence="18">Catalyzes the epimerization of the S- and R-forms of NAD(P)HX, a damaged form of NAD(P)H that is a result of enzymatic or heat-dependent hydration. This is a prerequisite for the S-specific NAD(P)H-hydrate dehydratase to allow the repair of both epimers of NAD(P)HX.</text>
</comment>
<comment type="function">
    <text evidence="14 19">Bifunctional enzyme that catalyzes the epimerization of the S- and R-forms of NAD(P)HX and the dehydration of the S-form of NAD(P)HX at the expense of ADP, which is converted to AMP. This allows the repair of both epimers of NAD(P)HX, a damaged form of NAD(P)H that is a result of enzymatic or heat-dependent hydration.</text>
</comment>
<keyword evidence="8 17" id="KW-0521">NADP</keyword>
<dbReference type="PANTHER" id="PTHR12592">
    <property type="entry name" value="ATP-DEPENDENT (S)-NAD(P)H-HYDRATE DEHYDRATASE FAMILY MEMBER"/>
    <property type="match status" value="1"/>
</dbReference>
<dbReference type="PROSITE" id="PS01050">
    <property type="entry name" value="YJEF_C_2"/>
    <property type="match status" value="1"/>
</dbReference>
<evidence type="ECO:0000256" key="15">
    <source>
        <dbReference type="ARBA" id="ARBA00048238"/>
    </source>
</evidence>
<comment type="similarity">
    <text evidence="18">Belongs to the NnrE/AIBP family.</text>
</comment>
<dbReference type="SUPFAM" id="SSF53613">
    <property type="entry name" value="Ribokinase-like"/>
    <property type="match status" value="1"/>
</dbReference>
<feature type="binding site" evidence="18">
    <location>
        <position position="62"/>
    </location>
    <ligand>
        <name>K(+)</name>
        <dbReference type="ChEBI" id="CHEBI:29103"/>
    </ligand>
</feature>
<comment type="caution">
    <text evidence="22">The sequence shown here is derived from an EMBL/GenBank/DDBJ whole genome shotgun (WGS) entry which is preliminary data.</text>
</comment>
<comment type="similarity">
    <text evidence="3 19">In the N-terminal section; belongs to the NnrE/AIBP family.</text>
</comment>
<dbReference type="PROSITE" id="PS51383">
    <property type="entry name" value="YJEF_C_3"/>
    <property type="match status" value="1"/>
</dbReference>
<dbReference type="PIRSF" id="PIRSF017184">
    <property type="entry name" value="Nnr"/>
    <property type="match status" value="1"/>
</dbReference>
<proteinExistence type="inferred from homology"/>
<sequence>MASRSPDLLLTPNQMARADQLAMESGIKTLRLMEAAGKAVADAIVEHYYQRSVLVLCGPGNNGGDGFVVAELLKQRGWPVQVRLIGDQQALKGDAAVVAGQWTGRIVPPTAQDIEDADLVVDALLGAGLDRDVEGAFAEIIEAVNASRAPVVSIDVPSGVDGATGEVRGVAIVADLTVTFFRLKPGHLLLPGRERCGQVVLAEIGLPETVLDRIEARAWQNTPALWQLPPADASHNKFDRGHCVVVSGGPLQTGAARLAAQAAFRVGAGLVSLAGSEAALMVHAAHVTAIMLKPAEDAAALAGLLEDRRMNAVVIGPGSGVGDETRQKVSAVLNSGAAAVLDADALTSFSEDREALFGQTRERERPVVFTPHEGEFRRLFGELAGGKIERARAAAEQSGAAIVLKGSDTVIAAPDGRVAVNANAPAWLGTAGAGDVLAGLIAGLLGQGMQGWEAACAAVHIHAEAALRFGGPGMTSEDIAPLVPSVLANLPG</sequence>
<evidence type="ECO:0000256" key="12">
    <source>
        <dbReference type="ARBA" id="ARBA00023239"/>
    </source>
</evidence>
<protein>
    <recommendedName>
        <fullName evidence="19">Bifunctional NAD(P)H-hydrate repair enzyme</fullName>
    </recommendedName>
    <alternativeName>
        <fullName evidence="19">Nicotinamide nucleotide repair protein</fullName>
    </alternativeName>
    <domain>
        <recommendedName>
            <fullName evidence="19">ADP-dependent (S)-NAD(P)H-hydrate dehydratase</fullName>
            <ecNumber evidence="19">4.2.1.136</ecNumber>
        </recommendedName>
        <alternativeName>
            <fullName evidence="19">ADP-dependent NAD(P)HX dehydratase</fullName>
        </alternativeName>
    </domain>
    <domain>
        <recommendedName>
            <fullName evidence="19">NAD(P)H-hydrate epimerase</fullName>
            <ecNumber evidence="19">5.1.99.6</ecNumber>
        </recommendedName>
    </domain>
</protein>
<comment type="similarity">
    <text evidence="17">Belongs to the NnrD/CARKD family.</text>
</comment>
<feature type="binding site" evidence="17">
    <location>
        <position position="435"/>
    </location>
    <ligand>
        <name>(6S)-NADPHX</name>
        <dbReference type="ChEBI" id="CHEBI:64076"/>
    </ligand>
</feature>
<evidence type="ECO:0000259" key="20">
    <source>
        <dbReference type="PROSITE" id="PS51383"/>
    </source>
</evidence>
<feature type="domain" description="YjeF C-terminal" evidence="20">
    <location>
        <begin position="220"/>
        <end position="490"/>
    </location>
</feature>
<evidence type="ECO:0000256" key="17">
    <source>
        <dbReference type="HAMAP-Rule" id="MF_01965"/>
    </source>
</evidence>
<evidence type="ECO:0000256" key="8">
    <source>
        <dbReference type="ARBA" id="ARBA00022857"/>
    </source>
</evidence>
<accession>A0ABW5QQR4</accession>
<evidence type="ECO:0000259" key="21">
    <source>
        <dbReference type="PROSITE" id="PS51385"/>
    </source>
</evidence>
<dbReference type="Gene3D" id="3.40.1190.20">
    <property type="match status" value="1"/>
</dbReference>
<comment type="caution">
    <text evidence="18">Lacks conserved residue(s) required for the propagation of feature annotation.</text>
</comment>
<gene>
    <name evidence="17" type="primary">nnrD</name>
    <name evidence="18" type="synonym">nnrE</name>
    <name evidence="22" type="ORF">ACFSX5_18790</name>
</gene>
<reference evidence="23" key="1">
    <citation type="journal article" date="2019" name="Int. J. Syst. Evol. Microbiol.">
        <title>The Global Catalogue of Microorganisms (GCM) 10K type strain sequencing project: providing services to taxonomists for standard genome sequencing and annotation.</title>
        <authorList>
            <consortium name="The Broad Institute Genomics Platform"/>
            <consortium name="The Broad Institute Genome Sequencing Center for Infectious Disease"/>
            <person name="Wu L."/>
            <person name="Ma J."/>
        </authorList>
    </citation>
    <scope>NUCLEOTIDE SEQUENCE [LARGE SCALE GENOMIC DNA]</scope>
    <source>
        <strain evidence="23">CCM 7427</strain>
    </source>
</reference>
<feature type="binding site" evidence="18">
    <location>
        <position position="122"/>
    </location>
    <ligand>
        <name>K(+)</name>
        <dbReference type="ChEBI" id="CHEBI:29103"/>
    </ligand>
</feature>
<comment type="catalytic activity">
    <reaction evidence="15 17 19">
        <text>(6S)-NADHX + ADP = AMP + phosphate + NADH + H(+)</text>
        <dbReference type="Rhea" id="RHEA:32223"/>
        <dbReference type="ChEBI" id="CHEBI:15378"/>
        <dbReference type="ChEBI" id="CHEBI:43474"/>
        <dbReference type="ChEBI" id="CHEBI:57945"/>
        <dbReference type="ChEBI" id="CHEBI:64074"/>
        <dbReference type="ChEBI" id="CHEBI:456215"/>
        <dbReference type="ChEBI" id="CHEBI:456216"/>
        <dbReference type="EC" id="4.2.1.136"/>
    </reaction>
</comment>